<evidence type="ECO:0000256" key="1">
    <source>
        <dbReference type="SAM" id="MobiDB-lite"/>
    </source>
</evidence>
<organism evidence="2 3">
    <name type="scientific">Tuber melanosporum (strain Mel28)</name>
    <name type="common">Perigord black truffle</name>
    <dbReference type="NCBI Taxonomy" id="656061"/>
    <lineage>
        <taxon>Eukaryota</taxon>
        <taxon>Fungi</taxon>
        <taxon>Dikarya</taxon>
        <taxon>Ascomycota</taxon>
        <taxon>Pezizomycotina</taxon>
        <taxon>Pezizomycetes</taxon>
        <taxon>Pezizales</taxon>
        <taxon>Tuberaceae</taxon>
        <taxon>Tuber</taxon>
    </lineage>
</organism>
<dbReference type="KEGG" id="tml:GSTUM_00005643001"/>
<proteinExistence type="predicted"/>
<protein>
    <submittedName>
        <fullName evidence="2">(Perigord truffle) hypothetical protein</fullName>
    </submittedName>
</protein>
<evidence type="ECO:0000313" key="2">
    <source>
        <dbReference type="EMBL" id="CAZ81984.1"/>
    </source>
</evidence>
<dbReference type="InParanoid" id="D5GBY4"/>
<sequence length="1062" mass="117004">MVKRLSLSGAPPPPNTQWDPARCKRIIRPLLVKLNALREEVKRSEARARRPRRTLSPDSGDNYGGCKFGSKKSRKPMRTYGASKTIPGKNAVRAPSASSASVMVVSRGTKNMDYASFSFHDRTDDPLPLHWSAGADFIAKGMVPASQNLSARIVKPIAFTDEANTRIHQHQEAVYSALDKFLFATSPPHKELAIPTLASMASRQVAYCILAVGDDGMDWYDYAKGYGRSGEYLREVARWHGIELLKDALAVRAMDPVDGGGAGAIGSCIGLCRKHGAEREAEALLETLLFFNPVFYTAKTNPAFETMRSYFSISPGGFVPPSSVYRILKAFTPPVYKNPSWISSKEIQAILIIATKDIEIVPRADEMVIGLLESAFGLQGSYKTDEESPHEHINLRPMPRIGRQKGEETIAGVIRALVGATFQWAESNARGALIRLVKGYLSQDQASKALAQDVWGTEWPGLVTSKIMAMAHVQRWSCEEASCTDYCLETGCFKESLRECRDEIALCLEQLTDALHGNDGFLLVADYVRECYIPDTPSTTKEEHAKEFARINSLTGRLLASISRASSSEYASMNVPKTPKTSAPKVIIFTPGKLLTPEDKKWEKRRYLIGQLVLRIATQYQESVASFKHEWVKWATNIEKKVLRLKIEIPLKTTVLKEDHGAQGVSSKQKPRKGWRYEEGLGEWVSTGQTPGRKKIIPRGAGFEVAIYNREGGNWRQKYPKFSSDHSAKLEISDSEDDSDGASLDSEDGGSEEEEEEEEEQGSLYQGSDSEDTKIKLPSLRSADKTQAIRDSLRKFPMRSQLFIASTPVVGRSAELSSPVARENLLSRFIDSGKVFTSDPVERSDEGEVDEDGEDDEDDGEANEDGEEVNGRITIPGSSPIVGRLTRRSQEPITTPPATSSTAQSSAYSPSSATLSSHLPSLPPRRTKPTYDDDDDSTDMASDSDIDSDSDYEPAVTPTVPSATCESNNSLEDELSASDATFSCHRGRPSSFTPILKTAVDIPSTAPQSTSTSNQSLSASSKRKIERSAERRVVSRKRVMLHKKSIAEITRHEVEMSADELA</sequence>
<dbReference type="GeneID" id="9185419"/>
<evidence type="ECO:0000313" key="3">
    <source>
        <dbReference type="Proteomes" id="UP000006911"/>
    </source>
</evidence>
<dbReference type="EMBL" id="FN430097">
    <property type="protein sequence ID" value="CAZ81984.1"/>
    <property type="molecule type" value="Genomic_DNA"/>
</dbReference>
<feature type="compositionally biased region" description="Polar residues" evidence="1">
    <location>
        <begin position="959"/>
        <end position="970"/>
    </location>
</feature>
<accession>D5GBY4</accession>
<feature type="compositionally biased region" description="Low complexity" evidence="1">
    <location>
        <begin position="896"/>
        <end position="920"/>
    </location>
</feature>
<keyword evidence="3" id="KW-1185">Reference proteome</keyword>
<name>D5GBY4_TUBMM</name>
<dbReference type="OMA" id="SPHEHIN"/>
<feature type="region of interest" description="Disordered" evidence="1">
    <location>
        <begin position="1"/>
        <end position="20"/>
    </location>
</feature>
<feature type="compositionally biased region" description="Acidic residues" evidence="1">
    <location>
        <begin position="733"/>
        <end position="761"/>
    </location>
</feature>
<dbReference type="HOGENOM" id="CLU_289054_0_0_1"/>
<reference evidence="2 3" key="1">
    <citation type="journal article" date="2010" name="Nature">
        <title>Perigord black truffle genome uncovers evolutionary origins and mechanisms of symbiosis.</title>
        <authorList>
            <person name="Martin F."/>
            <person name="Kohler A."/>
            <person name="Murat C."/>
            <person name="Balestrini R."/>
            <person name="Coutinho P.M."/>
            <person name="Jaillon O."/>
            <person name="Montanini B."/>
            <person name="Morin E."/>
            <person name="Noel B."/>
            <person name="Percudani R."/>
            <person name="Porcel B."/>
            <person name="Rubini A."/>
            <person name="Amicucci A."/>
            <person name="Amselem J."/>
            <person name="Anthouard V."/>
            <person name="Arcioni S."/>
            <person name="Artiguenave F."/>
            <person name="Aury J.M."/>
            <person name="Ballario P."/>
            <person name="Bolchi A."/>
            <person name="Brenna A."/>
            <person name="Brun A."/>
            <person name="Buee M."/>
            <person name="Cantarel B."/>
            <person name="Chevalier G."/>
            <person name="Couloux A."/>
            <person name="Da Silva C."/>
            <person name="Denoeud F."/>
            <person name="Duplessis S."/>
            <person name="Ghignone S."/>
            <person name="Hilselberger B."/>
            <person name="Iotti M."/>
            <person name="Marcais B."/>
            <person name="Mello A."/>
            <person name="Miranda M."/>
            <person name="Pacioni G."/>
            <person name="Quesneville H."/>
            <person name="Riccioni C."/>
            <person name="Ruotolo R."/>
            <person name="Splivallo R."/>
            <person name="Stocchi V."/>
            <person name="Tisserant E."/>
            <person name="Viscomi A.R."/>
            <person name="Zambonelli A."/>
            <person name="Zampieri E."/>
            <person name="Henrissat B."/>
            <person name="Lebrun M.H."/>
            <person name="Paolocci F."/>
            <person name="Bonfante P."/>
            <person name="Ottonello S."/>
            <person name="Wincker P."/>
        </authorList>
    </citation>
    <scope>NUCLEOTIDE SEQUENCE [LARGE SCALE GENOMIC DNA]</scope>
    <source>
        <strain evidence="2 3">Mel28</strain>
    </source>
</reference>
<feature type="compositionally biased region" description="Acidic residues" evidence="1">
    <location>
        <begin position="847"/>
        <end position="868"/>
    </location>
</feature>
<dbReference type="AlphaFoldDB" id="D5GBY4"/>
<feature type="compositionally biased region" description="Low complexity" evidence="1">
    <location>
        <begin position="1008"/>
        <end position="1020"/>
    </location>
</feature>
<feature type="compositionally biased region" description="Acidic residues" evidence="1">
    <location>
        <begin position="932"/>
        <end position="952"/>
    </location>
</feature>
<dbReference type="RefSeq" id="XP_002837793.1">
    <property type="nucleotide sequence ID" value="XM_002837747.1"/>
</dbReference>
<feature type="region of interest" description="Disordered" evidence="1">
    <location>
        <begin position="726"/>
        <end position="787"/>
    </location>
</feature>
<gene>
    <name evidence="2" type="ORF">GSTUM_00005643001</name>
</gene>
<feature type="region of interest" description="Disordered" evidence="1">
    <location>
        <begin position="42"/>
        <end position="87"/>
    </location>
</feature>
<dbReference type="Proteomes" id="UP000006911">
    <property type="component" value="Unassembled WGS sequence"/>
</dbReference>
<feature type="region of interest" description="Disordered" evidence="1">
    <location>
        <begin position="1003"/>
        <end position="1036"/>
    </location>
</feature>
<feature type="region of interest" description="Disordered" evidence="1">
    <location>
        <begin position="831"/>
        <end position="974"/>
    </location>
</feature>